<dbReference type="PROSITE" id="PS50111">
    <property type="entry name" value="CHEMOTAXIS_TRANSDUC_2"/>
    <property type="match status" value="1"/>
</dbReference>
<dbReference type="Gene3D" id="1.10.287.950">
    <property type="entry name" value="Methyl-accepting chemotaxis protein"/>
    <property type="match status" value="1"/>
</dbReference>
<keyword evidence="5" id="KW-1133">Transmembrane helix</keyword>
<dbReference type="GO" id="GO:0007165">
    <property type="term" value="P:signal transduction"/>
    <property type="evidence" value="ECO:0007669"/>
    <property type="project" value="UniProtKB-KW"/>
</dbReference>
<dbReference type="GO" id="GO:0016020">
    <property type="term" value="C:membrane"/>
    <property type="evidence" value="ECO:0007669"/>
    <property type="project" value="UniProtKB-SubCell"/>
</dbReference>
<organism evidence="8 9">
    <name type="scientific">Aeromonas simiae</name>
    <dbReference type="NCBI Taxonomy" id="218936"/>
    <lineage>
        <taxon>Bacteria</taxon>
        <taxon>Pseudomonadati</taxon>
        <taxon>Pseudomonadota</taxon>
        <taxon>Gammaproteobacteria</taxon>
        <taxon>Aeromonadales</taxon>
        <taxon>Aeromonadaceae</taxon>
        <taxon>Aeromonas</taxon>
    </lineage>
</organism>
<evidence type="ECO:0000256" key="2">
    <source>
        <dbReference type="ARBA" id="ARBA00023224"/>
    </source>
</evidence>
<sequence length="577" mass="61505">MSFRAKIHLLLLLAVLITVATSYLSVNHFISGYIRQQAEQNIASQVALVREKLEGDINQKILLAGNLNFGVTNVKKTLEETGFHNIVKQIGDMAFDRDGVINDPKRVDTLRGEAAKAGGKVQVSPLQTVDGKPVVVILVPRGADSAYFYYLDMTEFRSLLEKSAGDGKRFELKDSAGHLLISQPAGGETIAKSFPINVHGSAWSLTGYVDLDYIAGLTRDINGKITVALLLVGLVVLAVSLLALKLAYRPIPLLRDLVLELSRGSGDLTRRLSVTSRDDLGQISGGINDFIARLQEMMLAVSEAAERLNGGIEAVAAQSRTARSLLEHHAGETGQVVTAITEMSSAAGSVAENAAATAQLAGQSRQLADQSRQVVDGAMASVSALVGEVEETARSVLVMQQDVERIGAVLGVIGGIAEQTNLLALNAAIEAARAGEQGRGFAVVADEVRALAGRTQQSTAEIRDMLERLQRGSQTVVAAMEGTKESCRETADKTARVHGSLDQVVDAVVRSNDLVSQIATAAEQQSLVADEISRNMHAIAEVVSQLERSGEAVAAGAGTMEQSYRALRDIVGRFRLH</sequence>
<dbReference type="SMART" id="SM00304">
    <property type="entry name" value="HAMP"/>
    <property type="match status" value="1"/>
</dbReference>
<keyword evidence="5" id="KW-0812">Transmembrane</keyword>
<feature type="transmembrane region" description="Helical" evidence="5">
    <location>
        <begin position="227"/>
        <end position="248"/>
    </location>
</feature>
<evidence type="ECO:0000259" key="6">
    <source>
        <dbReference type="PROSITE" id="PS50111"/>
    </source>
</evidence>
<evidence type="ECO:0000256" key="1">
    <source>
        <dbReference type="ARBA" id="ARBA00004370"/>
    </source>
</evidence>
<dbReference type="InterPro" id="IPR004089">
    <property type="entry name" value="MCPsignal_dom"/>
</dbReference>
<dbReference type="PROSITE" id="PS50885">
    <property type="entry name" value="HAMP"/>
    <property type="match status" value="1"/>
</dbReference>
<dbReference type="RefSeq" id="WP_193002571.1">
    <property type="nucleotide sequence ID" value="NZ_CP040449.1"/>
</dbReference>
<evidence type="ECO:0000256" key="4">
    <source>
        <dbReference type="PROSITE-ProRule" id="PRU00284"/>
    </source>
</evidence>
<reference evidence="8 9" key="1">
    <citation type="submission" date="2019-05" db="EMBL/GenBank/DDBJ databases">
        <title>OXA-830, a novel chromosomally encoded expanded-spectrum class D beta-lactamase in Aeromonas simiae.</title>
        <authorList>
            <person name="Zhou W."/>
            <person name="Chen Q."/>
        </authorList>
    </citation>
    <scope>NUCLEOTIDE SEQUENCE [LARGE SCALE GENOMIC DNA]</scope>
    <source>
        <strain evidence="8 9">A6</strain>
    </source>
</reference>
<evidence type="ECO:0000313" key="8">
    <source>
        <dbReference type="EMBL" id="QFI56181.1"/>
    </source>
</evidence>
<dbReference type="PANTHER" id="PTHR32089">
    <property type="entry name" value="METHYL-ACCEPTING CHEMOTAXIS PROTEIN MCPB"/>
    <property type="match status" value="1"/>
</dbReference>
<dbReference type="CDD" id="cd06225">
    <property type="entry name" value="HAMP"/>
    <property type="match status" value="1"/>
</dbReference>
<feature type="domain" description="HAMP" evidence="7">
    <location>
        <begin position="249"/>
        <end position="299"/>
    </location>
</feature>
<keyword evidence="2 4" id="KW-0807">Transducer</keyword>
<dbReference type="CDD" id="cd11386">
    <property type="entry name" value="MCP_signal"/>
    <property type="match status" value="1"/>
</dbReference>
<dbReference type="GO" id="GO:0006935">
    <property type="term" value="P:chemotaxis"/>
    <property type="evidence" value="ECO:0007669"/>
    <property type="project" value="UniProtKB-ARBA"/>
</dbReference>
<dbReference type="InterPro" id="IPR003660">
    <property type="entry name" value="HAMP_dom"/>
</dbReference>
<evidence type="ECO:0000256" key="5">
    <source>
        <dbReference type="SAM" id="Phobius"/>
    </source>
</evidence>
<proteinExistence type="inferred from homology"/>
<dbReference type="SUPFAM" id="SSF58104">
    <property type="entry name" value="Methyl-accepting chemotaxis protein (MCP) signaling domain"/>
    <property type="match status" value="1"/>
</dbReference>
<evidence type="ECO:0000256" key="3">
    <source>
        <dbReference type="ARBA" id="ARBA00029447"/>
    </source>
</evidence>
<dbReference type="SMART" id="SM00283">
    <property type="entry name" value="MA"/>
    <property type="match status" value="1"/>
</dbReference>
<keyword evidence="9" id="KW-1185">Reference proteome</keyword>
<evidence type="ECO:0000313" key="9">
    <source>
        <dbReference type="Proteomes" id="UP000594034"/>
    </source>
</evidence>
<comment type="subcellular location">
    <subcellularLocation>
        <location evidence="1">Membrane</location>
    </subcellularLocation>
</comment>
<gene>
    <name evidence="8" type="ORF">FE240_16750</name>
</gene>
<name>A0A5J6X152_9GAMM</name>
<evidence type="ECO:0000259" key="7">
    <source>
        <dbReference type="PROSITE" id="PS50885"/>
    </source>
</evidence>
<dbReference type="PANTHER" id="PTHR32089:SF55">
    <property type="entry name" value="METHYL ACCEPTING SENSORY TRANSDUCER WITH CACHE_2 SMALL MOLECULE BINDING DOMAIN"/>
    <property type="match status" value="1"/>
</dbReference>
<keyword evidence="5" id="KW-0472">Membrane</keyword>
<dbReference type="FunFam" id="1.10.287.950:FF:000001">
    <property type="entry name" value="Methyl-accepting chemotaxis sensory transducer"/>
    <property type="match status" value="1"/>
</dbReference>
<protein>
    <submittedName>
        <fullName evidence="8">Methyl-accepting chemotaxis protein</fullName>
    </submittedName>
</protein>
<dbReference type="AlphaFoldDB" id="A0A5J6X152"/>
<feature type="domain" description="Methyl-accepting transducer" evidence="6">
    <location>
        <begin position="304"/>
        <end position="540"/>
    </location>
</feature>
<comment type="similarity">
    <text evidence="3">Belongs to the methyl-accepting chemotaxis (MCP) protein family.</text>
</comment>
<dbReference type="Proteomes" id="UP000594034">
    <property type="component" value="Chromosome"/>
</dbReference>
<dbReference type="KEGG" id="asim:FE240_16750"/>
<dbReference type="Pfam" id="PF00015">
    <property type="entry name" value="MCPsignal"/>
    <property type="match status" value="1"/>
</dbReference>
<dbReference type="EMBL" id="CP040449">
    <property type="protein sequence ID" value="QFI56181.1"/>
    <property type="molecule type" value="Genomic_DNA"/>
</dbReference>
<accession>A0A5J6X152</accession>